<evidence type="ECO:0000313" key="4">
    <source>
        <dbReference type="Proteomes" id="UP000436692"/>
    </source>
</evidence>
<dbReference type="RefSeq" id="WP_156629830.1">
    <property type="nucleotide sequence ID" value="NZ_WPHM01000010.1"/>
</dbReference>
<dbReference type="EMBL" id="WPHM01000010">
    <property type="protein sequence ID" value="MUZ59454.1"/>
    <property type="molecule type" value="Genomic_DNA"/>
</dbReference>
<proteinExistence type="predicted"/>
<keyword evidence="2" id="KW-0812">Transmembrane</keyword>
<keyword evidence="2" id="KW-0472">Membrane</keyword>
<comment type="caution">
    <text evidence="3">The sequence shown here is derived from an EMBL/GenBank/DDBJ whole genome shotgun (WGS) entry which is preliminary data.</text>
</comment>
<feature type="region of interest" description="Disordered" evidence="1">
    <location>
        <begin position="94"/>
        <end position="114"/>
    </location>
</feature>
<sequence>MADYNVWADLFRTWQSTSDWIKAVAIVTPPAFAMGALALLLRYRLAVHQDLPRPYHLLEAPQHPAQPSEMIDSTAIDAANDLQNRLEEARRTLMQQGRSLAERSQQSDPETRQQIEQIILEEYHRKSDPAEALARVRQFVTDQRRSRDHRPEVGD</sequence>
<protein>
    <submittedName>
        <fullName evidence="3">Protein kinase</fullName>
    </submittedName>
</protein>
<evidence type="ECO:0000256" key="1">
    <source>
        <dbReference type="SAM" id="MobiDB-lite"/>
    </source>
</evidence>
<organism evidence="3 4">
    <name type="scientific">Agrobacterium vitis</name>
    <name type="common">Rhizobium vitis</name>
    <dbReference type="NCBI Taxonomy" id="373"/>
    <lineage>
        <taxon>Bacteria</taxon>
        <taxon>Pseudomonadati</taxon>
        <taxon>Pseudomonadota</taxon>
        <taxon>Alphaproteobacteria</taxon>
        <taxon>Hyphomicrobiales</taxon>
        <taxon>Rhizobiaceae</taxon>
        <taxon>Rhizobium/Agrobacterium group</taxon>
        <taxon>Agrobacterium</taxon>
    </lineage>
</organism>
<gene>
    <name evidence="3" type="ORF">GOZ95_18590</name>
</gene>
<reference evidence="3 4" key="1">
    <citation type="submission" date="2019-12" db="EMBL/GenBank/DDBJ databases">
        <title>Whole-genome sequencing of Allorhizobium vitis.</title>
        <authorList>
            <person name="Gan H.M."/>
            <person name="Szegedi E."/>
            <person name="Burr T."/>
            <person name="Savka M.A."/>
        </authorList>
    </citation>
    <scope>NUCLEOTIDE SEQUENCE [LARGE SCALE GENOMIC DNA]</scope>
    <source>
        <strain evidence="3 4">CG989</strain>
    </source>
</reference>
<accession>A0AAE5AXD3</accession>
<evidence type="ECO:0000313" key="3">
    <source>
        <dbReference type="EMBL" id="MUZ59454.1"/>
    </source>
</evidence>
<keyword evidence="3" id="KW-0808">Transferase</keyword>
<dbReference type="Proteomes" id="UP000436692">
    <property type="component" value="Unassembled WGS sequence"/>
</dbReference>
<dbReference type="GO" id="GO:0016301">
    <property type="term" value="F:kinase activity"/>
    <property type="evidence" value="ECO:0007669"/>
    <property type="project" value="UniProtKB-KW"/>
</dbReference>
<name>A0AAE5AXD3_AGRVI</name>
<keyword evidence="3" id="KW-0418">Kinase</keyword>
<dbReference type="AlphaFoldDB" id="A0AAE5AXD3"/>
<feature type="transmembrane region" description="Helical" evidence="2">
    <location>
        <begin position="20"/>
        <end position="41"/>
    </location>
</feature>
<evidence type="ECO:0000256" key="2">
    <source>
        <dbReference type="SAM" id="Phobius"/>
    </source>
</evidence>
<keyword evidence="2" id="KW-1133">Transmembrane helix</keyword>